<comment type="caution">
    <text evidence="3">The sequence shown here is derived from an EMBL/GenBank/DDBJ whole genome shotgun (WGS) entry which is preliminary data.</text>
</comment>
<name>A0ABS4AKZ2_9PROT</name>
<evidence type="ECO:0000256" key="1">
    <source>
        <dbReference type="SAM" id="MobiDB-lite"/>
    </source>
</evidence>
<dbReference type="EMBL" id="JAGIZB010000052">
    <property type="protein sequence ID" value="MBP0447704.1"/>
    <property type="molecule type" value="Genomic_DNA"/>
</dbReference>
<dbReference type="Pfam" id="PF03432">
    <property type="entry name" value="Relaxase"/>
    <property type="match status" value="1"/>
</dbReference>
<feature type="region of interest" description="Disordered" evidence="1">
    <location>
        <begin position="319"/>
        <end position="348"/>
    </location>
</feature>
<organism evidence="3 4">
    <name type="scientific">Pararoseomonas baculiformis</name>
    <dbReference type="NCBI Taxonomy" id="2820812"/>
    <lineage>
        <taxon>Bacteria</taxon>
        <taxon>Pseudomonadati</taxon>
        <taxon>Pseudomonadota</taxon>
        <taxon>Alphaproteobacteria</taxon>
        <taxon>Acetobacterales</taxon>
        <taxon>Acetobacteraceae</taxon>
        <taxon>Pararoseomonas</taxon>
    </lineage>
</organism>
<accession>A0ABS4AKZ2</accession>
<feature type="region of interest" description="Disordered" evidence="1">
    <location>
        <begin position="369"/>
        <end position="390"/>
    </location>
</feature>
<keyword evidence="4" id="KW-1185">Reference proteome</keyword>
<evidence type="ECO:0000313" key="3">
    <source>
        <dbReference type="EMBL" id="MBP0447704.1"/>
    </source>
</evidence>
<sequence>MIARRLRRVTDVAATLRYILRADPTRTSRLVWDASWSTARIEVAEPGSDTYSPLTSVPAVVARGVVGTTPEAVTMVFQSLAARGRSDSPFEYLVVSVGRSENLSIGRAYHVARDLLQGLGFAPSHSWIAVVHADSAEIHLHLLVCRVDPETGLAHHPKKIVRTLERTVAFVADMNRLAVVPGRHNREVVARLTGVPVESLPLPPRRRFQRQRPDAPPPAQVLVDGFRAACRRARSADEFHLSLAIEGITVVLKPGPSGGRPAPHLRLGAIEGSPTLALRSREVHAGAQVLAWARTPPSAAVALILPRLPAMALATAASRAAPGGAEPSRPPGRPARPRTVAEVAARNPRQAREARLRVVWEQERVEAWNQHRSGQRGTDKSADDPRSAPVSAAQIAVEMIAAGLANANPSRADLDALRRLRRSVRERGLRAGGPRLRFEFPAYADWRRSLSELDVALLDAPPAPHANRVPSSPTYVYGREKPPLVGLDGRLASDDTRCSVGSAAAACQEALHRFLAAAREVERVNPVGVERYGQLAAVLGDAGQAGTAVLARWATEQAQAGAPYVEPLRDADLHHRDFRRGIAVLLERARRDPSGLSAEDGHTLARSIAAALPLIARIPPIGADDEPARTASALALTSAAKFLEAKFGPVPAPTERSPMPAAPDRAPICRSPGKRGGGRCGEVIEALAAASNRLVRAADDLAVVVPDLYRAAHGESLGGYRPGGSAGDAPRATFRERCARRPPVAATFERFTHELKQLDEASLVAQRGASSRGGYNWDEWKILNDLHRRTRYGVMWVAQLGADTWDLDKQLQLSLGSRRRAPGKEVLARAGRGRARSGAAQQSATTSRGRSAQVKGR</sequence>
<evidence type="ECO:0000259" key="2">
    <source>
        <dbReference type="Pfam" id="PF03432"/>
    </source>
</evidence>
<feature type="region of interest" description="Disordered" evidence="1">
    <location>
        <begin position="649"/>
        <end position="674"/>
    </location>
</feature>
<dbReference type="InterPro" id="IPR005094">
    <property type="entry name" value="Endonuclease_MobA/VirD2"/>
</dbReference>
<reference evidence="3 4" key="1">
    <citation type="submission" date="2021-03" db="EMBL/GenBank/DDBJ databases">
        <authorList>
            <person name="So Y."/>
        </authorList>
    </citation>
    <scope>NUCLEOTIDE SEQUENCE [LARGE SCALE GENOMIC DNA]</scope>
    <source>
        <strain evidence="3 4">SSH11</strain>
    </source>
</reference>
<gene>
    <name evidence="3" type="ORF">J8J14_23410</name>
</gene>
<evidence type="ECO:0000313" key="4">
    <source>
        <dbReference type="Proteomes" id="UP000681594"/>
    </source>
</evidence>
<feature type="compositionally biased region" description="Low complexity" evidence="1">
    <location>
        <begin position="836"/>
        <end position="848"/>
    </location>
</feature>
<dbReference type="RefSeq" id="WP_209381970.1">
    <property type="nucleotide sequence ID" value="NZ_JAGIZB010000052.1"/>
</dbReference>
<feature type="region of interest" description="Disordered" evidence="1">
    <location>
        <begin position="818"/>
        <end position="857"/>
    </location>
</feature>
<protein>
    <submittedName>
        <fullName evidence="3">Relaxase/mobilization nuclease domain-containing protein</fullName>
    </submittedName>
</protein>
<dbReference type="Proteomes" id="UP000681594">
    <property type="component" value="Unassembled WGS sequence"/>
</dbReference>
<feature type="compositionally biased region" description="Basic and acidic residues" evidence="1">
    <location>
        <begin position="377"/>
        <end position="386"/>
    </location>
</feature>
<feature type="domain" description="MobA/VirD2-like nuclease" evidence="2">
    <location>
        <begin position="61"/>
        <end position="167"/>
    </location>
</feature>
<proteinExistence type="predicted"/>